<dbReference type="FunFam" id="3.40.50.150:FF:000135">
    <property type="entry name" value="Arginine N-methyltransferase 2"/>
    <property type="match status" value="1"/>
</dbReference>
<keyword evidence="6" id="KW-0949">S-adenosyl-L-methionine</keyword>
<dbReference type="InterPro" id="IPR036770">
    <property type="entry name" value="Ankyrin_rpt-contain_sf"/>
</dbReference>
<name>A0AAD5P8E9_9FUNG</name>
<dbReference type="SUPFAM" id="SSF48403">
    <property type="entry name" value="Ankyrin repeat"/>
    <property type="match status" value="1"/>
</dbReference>
<dbReference type="PRINTS" id="PR01415">
    <property type="entry name" value="ANKYRIN"/>
</dbReference>
<keyword evidence="5 8" id="KW-0808">Transferase</keyword>
<feature type="domain" description="RMT2" evidence="10">
    <location>
        <begin position="139"/>
        <end position="358"/>
    </location>
</feature>
<dbReference type="Proteomes" id="UP001209540">
    <property type="component" value="Unassembled WGS sequence"/>
</dbReference>
<dbReference type="GO" id="GO:0005634">
    <property type="term" value="C:nucleus"/>
    <property type="evidence" value="ECO:0007669"/>
    <property type="project" value="UniProtKB-SubCell"/>
</dbReference>
<dbReference type="GO" id="GO:0019702">
    <property type="term" value="F:protein arginine N5-methyltransferase activity"/>
    <property type="evidence" value="ECO:0007669"/>
    <property type="project" value="TreeGrafter"/>
</dbReference>
<comment type="similarity">
    <text evidence="8">Belongs to the class I-like SAM-binding methyltransferase superfamily. RMT2 methyltransferase family.</text>
</comment>
<dbReference type="PANTHER" id="PTHR32379">
    <property type="entry name" value="GUANIDINOACETATE N-METHYLTRANSFERASE"/>
    <property type="match status" value="1"/>
</dbReference>
<evidence type="ECO:0000313" key="11">
    <source>
        <dbReference type="EMBL" id="KAI9246497.1"/>
    </source>
</evidence>
<dbReference type="PROSITE" id="PS50297">
    <property type="entry name" value="ANK_REP_REGION"/>
    <property type="match status" value="1"/>
</dbReference>
<dbReference type="SMART" id="SM00248">
    <property type="entry name" value="ANK"/>
    <property type="match status" value="2"/>
</dbReference>
<dbReference type="PROSITE" id="PS51559">
    <property type="entry name" value="SAM_RMT2"/>
    <property type="match status" value="1"/>
</dbReference>
<keyword evidence="4 8" id="KW-0489">Methyltransferase</keyword>
<comment type="caution">
    <text evidence="11">The sequence shown here is derived from an EMBL/GenBank/DDBJ whole genome shotgun (WGS) entry which is preliminary data.</text>
</comment>
<keyword evidence="7 8" id="KW-0539">Nucleus</keyword>
<gene>
    <name evidence="11" type="ORF">BDA99DRAFT_565524</name>
</gene>
<evidence type="ECO:0000256" key="5">
    <source>
        <dbReference type="ARBA" id="ARBA00022679"/>
    </source>
</evidence>
<reference evidence="11" key="2">
    <citation type="submission" date="2023-02" db="EMBL/GenBank/DDBJ databases">
        <authorList>
            <consortium name="DOE Joint Genome Institute"/>
            <person name="Mondo S.J."/>
            <person name="Chang Y."/>
            <person name="Wang Y."/>
            <person name="Ahrendt S."/>
            <person name="Andreopoulos W."/>
            <person name="Barry K."/>
            <person name="Beard J."/>
            <person name="Benny G.L."/>
            <person name="Blankenship S."/>
            <person name="Bonito G."/>
            <person name="Cuomo C."/>
            <person name="Desiro A."/>
            <person name="Gervers K.A."/>
            <person name="Hundley H."/>
            <person name="Kuo A."/>
            <person name="LaButti K."/>
            <person name="Lang B.F."/>
            <person name="Lipzen A."/>
            <person name="O'Donnell K."/>
            <person name="Pangilinan J."/>
            <person name="Reynolds N."/>
            <person name="Sandor L."/>
            <person name="Smith M.W."/>
            <person name="Tsang A."/>
            <person name="Grigoriev I.V."/>
            <person name="Stajich J.E."/>
            <person name="Spatafora J.W."/>
        </authorList>
    </citation>
    <scope>NUCLEOTIDE SEQUENCE</scope>
    <source>
        <strain evidence="11">RSA 2281</strain>
    </source>
</reference>
<feature type="repeat" description="ANK" evidence="9">
    <location>
        <begin position="62"/>
        <end position="94"/>
    </location>
</feature>
<organism evidence="11 12">
    <name type="scientific">Phascolomyces articulosus</name>
    <dbReference type="NCBI Taxonomy" id="60185"/>
    <lineage>
        <taxon>Eukaryota</taxon>
        <taxon>Fungi</taxon>
        <taxon>Fungi incertae sedis</taxon>
        <taxon>Mucoromycota</taxon>
        <taxon>Mucoromycotina</taxon>
        <taxon>Mucoromycetes</taxon>
        <taxon>Mucorales</taxon>
        <taxon>Lichtheimiaceae</taxon>
        <taxon>Phascolomyces</taxon>
    </lineage>
</organism>
<dbReference type="Pfam" id="PF12796">
    <property type="entry name" value="Ank_2"/>
    <property type="match status" value="1"/>
</dbReference>
<protein>
    <recommendedName>
        <fullName evidence="8">Arginine N-methyltransferase 2</fullName>
        <ecNumber evidence="8">2.1.1.-</ecNumber>
    </recommendedName>
</protein>
<dbReference type="InterPro" id="IPR026480">
    <property type="entry name" value="RMT2_dom"/>
</dbReference>
<evidence type="ECO:0000256" key="3">
    <source>
        <dbReference type="ARBA" id="ARBA00022490"/>
    </source>
</evidence>
<dbReference type="GO" id="GO:0032259">
    <property type="term" value="P:methylation"/>
    <property type="evidence" value="ECO:0007669"/>
    <property type="project" value="UniProtKB-KW"/>
</dbReference>
<dbReference type="EC" id="2.1.1.-" evidence="8"/>
<evidence type="ECO:0000256" key="6">
    <source>
        <dbReference type="ARBA" id="ARBA00022691"/>
    </source>
</evidence>
<dbReference type="Gene3D" id="3.40.50.150">
    <property type="entry name" value="Vaccinia Virus protein VP39"/>
    <property type="match status" value="1"/>
</dbReference>
<dbReference type="AlphaFoldDB" id="A0AAD5P8E9"/>
<comment type="function">
    <text evidence="1 8">S-adenosyl-L-methionine-dependent protein-arginine N-methyltransferase that methylates the delta-nitrogen atom of arginine residues to form N5-methylarginine (type IV) in target proteins. Monomethylates ribosomal protein L12.</text>
</comment>
<dbReference type="EMBL" id="JAIXMP010000046">
    <property type="protein sequence ID" value="KAI9246497.1"/>
    <property type="molecule type" value="Genomic_DNA"/>
</dbReference>
<evidence type="ECO:0000259" key="10">
    <source>
        <dbReference type="PROSITE" id="PS51559"/>
    </source>
</evidence>
<evidence type="ECO:0000256" key="4">
    <source>
        <dbReference type="ARBA" id="ARBA00022603"/>
    </source>
</evidence>
<evidence type="ECO:0000256" key="7">
    <source>
        <dbReference type="ARBA" id="ARBA00023242"/>
    </source>
</evidence>
<dbReference type="GO" id="GO:0005737">
    <property type="term" value="C:cytoplasm"/>
    <property type="evidence" value="ECO:0007669"/>
    <property type="project" value="UniProtKB-SubCell"/>
</dbReference>
<dbReference type="Gene3D" id="1.25.40.20">
    <property type="entry name" value="Ankyrin repeat-containing domain"/>
    <property type="match status" value="1"/>
</dbReference>
<dbReference type="CDD" id="cd02440">
    <property type="entry name" value="AdoMet_MTases"/>
    <property type="match status" value="1"/>
</dbReference>
<reference evidence="11" key="1">
    <citation type="journal article" date="2022" name="IScience">
        <title>Evolution of zygomycete secretomes and the origins of terrestrial fungal ecologies.</title>
        <authorList>
            <person name="Chang Y."/>
            <person name="Wang Y."/>
            <person name="Mondo S."/>
            <person name="Ahrendt S."/>
            <person name="Andreopoulos W."/>
            <person name="Barry K."/>
            <person name="Beard J."/>
            <person name="Benny G.L."/>
            <person name="Blankenship S."/>
            <person name="Bonito G."/>
            <person name="Cuomo C."/>
            <person name="Desiro A."/>
            <person name="Gervers K.A."/>
            <person name="Hundley H."/>
            <person name="Kuo A."/>
            <person name="LaButti K."/>
            <person name="Lang B.F."/>
            <person name="Lipzen A."/>
            <person name="O'Donnell K."/>
            <person name="Pangilinan J."/>
            <person name="Reynolds N."/>
            <person name="Sandor L."/>
            <person name="Smith M.E."/>
            <person name="Tsang A."/>
            <person name="Grigoriev I.V."/>
            <person name="Stajich J.E."/>
            <person name="Spatafora J.W."/>
        </authorList>
    </citation>
    <scope>NUCLEOTIDE SEQUENCE</scope>
    <source>
        <strain evidence="11">RSA 2281</strain>
    </source>
</reference>
<comment type="subcellular location">
    <subcellularLocation>
        <location evidence="8">Cytoplasm</location>
    </subcellularLocation>
    <subcellularLocation>
        <location evidence="8">Nucleus</location>
    </subcellularLocation>
</comment>
<keyword evidence="12" id="KW-1185">Reference proteome</keyword>
<evidence type="ECO:0000313" key="12">
    <source>
        <dbReference type="Proteomes" id="UP001209540"/>
    </source>
</evidence>
<proteinExistence type="inferred from homology"/>
<sequence length="358" mass="41081">MADEPSPKRQKSEEPLETDIEYSEDELKKGNDFLDAIIAGDLEKAKGLEKEGADICFNGNEQGRTPLHYAAEKGHMDIVKWLLRESHPYNLLDKDQVTAGELALKNKHQDIYDLLVEEGTRAELLLRALKSTFGDDDEKSKEAPNEDYLKQKLHYGDNKLMDENDDAVMMGWEGPLMVEHAKVMCPREGMDVLNVGFGLGLIDTELQKYKPRNHFIIEAHPDVYAYMKEQGWDKKEGVTILFGRWQDVVPTLTQAFDGIFFDTYGEFYDDLRAFHDAVPNILNESGIYTWFNGLGATNQFFHDIYCRVSELDLHDFGLSTEYVDIPIGTADEKGVWDGVRQRYWVLDTYKLPICKFLE</sequence>
<dbReference type="InterPro" id="IPR051038">
    <property type="entry name" value="RMT2/GAMT_Mtase"/>
</dbReference>
<dbReference type="PANTHER" id="PTHR32379:SF1">
    <property type="entry name" value="GUANIDINOACETATE N-METHYLTRANSFERASE"/>
    <property type="match status" value="1"/>
</dbReference>
<dbReference type="InterPro" id="IPR002110">
    <property type="entry name" value="Ankyrin_rpt"/>
</dbReference>
<dbReference type="PIRSF" id="PIRSF038148">
    <property type="entry name" value="Arginine_N-mtfrase-2"/>
    <property type="match status" value="1"/>
</dbReference>
<comment type="subunit">
    <text evidence="2 8">Monomer.</text>
</comment>
<evidence type="ECO:0000256" key="2">
    <source>
        <dbReference type="ARBA" id="ARBA00011245"/>
    </source>
</evidence>
<accession>A0AAD5P8E9</accession>
<dbReference type="SUPFAM" id="SSF53335">
    <property type="entry name" value="S-adenosyl-L-methionine-dependent methyltransferases"/>
    <property type="match status" value="1"/>
</dbReference>
<dbReference type="InterPro" id="IPR017408">
    <property type="entry name" value="Arginine_N-MeTrfase_2"/>
</dbReference>
<evidence type="ECO:0000256" key="1">
    <source>
        <dbReference type="ARBA" id="ARBA00002207"/>
    </source>
</evidence>
<keyword evidence="3 8" id="KW-0963">Cytoplasm</keyword>
<dbReference type="PROSITE" id="PS50088">
    <property type="entry name" value="ANK_REPEAT"/>
    <property type="match status" value="1"/>
</dbReference>
<evidence type="ECO:0000256" key="8">
    <source>
        <dbReference type="PIRNR" id="PIRNR038148"/>
    </source>
</evidence>
<dbReference type="InterPro" id="IPR029063">
    <property type="entry name" value="SAM-dependent_MTases_sf"/>
</dbReference>
<keyword evidence="9" id="KW-0040">ANK repeat</keyword>
<evidence type="ECO:0000256" key="9">
    <source>
        <dbReference type="PROSITE-ProRule" id="PRU00023"/>
    </source>
</evidence>